<dbReference type="NCBIfam" id="TIGR01145">
    <property type="entry name" value="ATP_synt_delta"/>
    <property type="match status" value="1"/>
</dbReference>
<accession>A0A291M1I5</accession>
<keyword evidence="3 8" id="KW-0375">Hydrogen ion transport</keyword>
<dbReference type="PANTHER" id="PTHR11910">
    <property type="entry name" value="ATP SYNTHASE DELTA CHAIN"/>
    <property type="match status" value="1"/>
</dbReference>
<evidence type="ECO:0000256" key="2">
    <source>
        <dbReference type="ARBA" id="ARBA00022448"/>
    </source>
</evidence>
<dbReference type="InterPro" id="IPR000711">
    <property type="entry name" value="ATPase_OSCP/dsu"/>
</dbReference>
<comment type="function">
    <text evidence="8">This protein is part of the stalk that links CF(0) to CF(1). It either transmits conformational changes from CF(0) to CF(1) or is implicated in proton conduction.</text>
</comment>
<sequence>MSETASISSSIAARYAQALFDLSKEDSALATLEQDTDALSNALDASEELRAAIASPLHRREEMAGTMRALGDKAGLSQLTTNTLVLLAEKRRTFVLPQFVAALQARIVEEKGEVTADVISAKPLSDAQKSELAATLKQTVGKDIKLNSTVDERLIGGLVVKVGSRMIDTSIKTKLANLQNAMKEVG</sequence>
<dbReference type="EMBL" id="CP021404">
    <property type="protein sequence ID" value="ATI42717.1"/>
    <property type="molecule type" value="Genomic_DNA"/>
</dbReference>
<comment type="subcellular location">
    <subcellularLocation>
        <location evidence="8">Cell membrane</location>
        <topology evidence="8">Peripheral membrane protein</topology>
    </subcellularLocation>
    <subcellularLocation>
        <location evidence="1">Membrane</location>
    </subcellularLocation>
</comment>
<keyword evidence="4 8" id="KW-0406">Ion transport</keyword>
<dbReference type="NCBIfam" id="NF004406">
    <property type="entry name" value="PRK05758.3-2"/>
    <property type="match status" value="1"/>
</dbReference>
<protein>
    <recommendedName>
        <fullName evidence="8">ATP synthase subunit delta</fullName>
    </recommendedName>
    <alternativeName>
        <fullName evidence="8">ATP synthase F(1) sector subunit delta</fullName>
    </alternativeName>
    <alternativeName>
        <fullName evidence="8">F-type ATPase subunit delta</fullName>
        <shortName evidence="8">F-ATPase subunit delta</shortName>
    </alternativeName>
</protein>
<evidence type="ECO:0000313" key="10">
    <source>
        <dbReference type="Proteomes" id="UP000219050"/>
    </source>
</evidence>
<reference evidence="9 10" key="1">
    <citation type="submission" date="2017-05" db="EMBL/GenBank/DDBJ databases">
        <title>Comparative genomic and metabolic analysis of manganese-oxidizing mechanisms in Celeribater manganoxidans DY25T: its adaption to the environment of polymetallic nodule.</title>
        <authorList>
            <person name="Wang X."/>
        </authorList>
    </citation>
    <scope>NUCLEOTIDE SEQUENCE [LARGE SCALE GENOMIC DNA]</scope>
    <source>
        <strain evidence="9 10">DY25</strain>
    </source>
</reference>
<dbReference type="InterPro" id="IPR026015">
    <property type="entry name" value="ATP_synth_OSCP/delta_N_sf"/>
</dbReference>
<comment type="similarity">
    <text evidence="8">Belongs to the ATPase delta chain family.</text>
</comment>
<organism evidence="9 10">
    <name type="scientific">Pacificitalea manganoxidans</name>
    <dbReference type="NCBI Taxonomy" id="1411902"/>
    <lineage>
        <taxon>Bacteria</taxon>
        <taxon>Pseudomonadati</taxon>
        <taxon>Pseudomonadota</taxon>
        <taxon>Alphaproteobacteria</taxon>
        <taxon>Rhodobacterales</taxon>
        <taxon>Paracoccaceae</taxon>
        <taxon>Pacificitalea</taxon>
    </lineage>
</organism>
<dbReference type="Proteomes" id="UP000219050">
    <property type="component" value="Chromosome"/>
</dbReference>
<dbReference type="Gene3D" id="1.10.520.20">
    <property type="entry name" value="N-terminal domain of the delta subunit of the F1F0-ATP synthase"/>
    <property type="match status" value="1"/>
</dbReference>
<dbReference type="GO" id="GO:0005886">
    <property type="term" value="C:plasma membrane"/>
    <property type="evidence" value="ECO:0007669"/>
    <property type="project" value="UniProtKB-SubCell"/>
</dbReference>
<dbReference type="KEGG" id="cmag:CBW24_12365"/>
<dbReference type="RefSeq" id="WP_097373770.1">
    <property type="nucleotide sequence ID" value="NZ_CP021404.1"/>
</dbReference>
<keyword evidence="6 8" id="KW-0139">CF(1)</keyword>
<keyword evidence="10" id="KW-1185">Reference proteome</keyword>
<evidence type="ECO:0000256" key="7">
    <source>
        <dbReference type="ARBA" id="ARBA00023310"/>
    </source>
</evidence>
<dbReference type="InterPro" id="IPR020781">
    <property type="entry name" value="ATPase_OSCP/d_CS"/>
</dbReference>
<dbReference type="PROSITE" id="PS00389">
    <property type="entry name" value="ATPASE_DELTA"/>
    <property type="match status" value="1"/>
</dbReference>
<evidence type="ECO:0000256" key="8">
    <source>
        <dbReference type="HAMAP-Rule" id="MF_01416"/>
    </source>
</evidence>
<proteinExistence type="inferred from homology"/>
<evidence type="ECO:0000256" key="5">
    <source>
        <dbReference type="ARBA" id="ARBA00023136"/>
    </source>
</evidence>
<gene>
    <name evidence="8" type="primary">atpH</name>
    <name evidence="9" type="ORF">CBW24_12365</name>
</gene>
<dbReference type="GO" id="GO:0046933">
    <property type="term" value="F:proton-transporting ATP synthase activity, rotational mechanism"/>
    <property type="evidence" value="ECO:0007669"/>
    <property type="project" value="UniProtKB-UniRule"/>
</dbReference>
<keyword evidence="2 8" id="KW-0813">Transport</keyword>
<evidence type="ECO:0000256" key="1">
    <source>
        <dbReference type="ARBA" id="ARBA00004370"/>
    </source>
</evidence>
<evidence type="ECO:0000313" key="9">
    <source>
        <dbReference type="EMBL" id="ATI42717.1"/>
    </source>
</evidence>
<keyword evidence="5 8" id="KW-0472">Membrane</keyword>
<evidence type="ECO:0000256" key="6">
    <source>
        <dbReference type="ARBA" id="ARBA00023196"/>
    </source>
</evidence>
<dbReference type="SUPFAM" id="SSF47928">
    <property type="entry name" value="N-terminal domain of the delta subunit of the F1F0-ATP synthase"/>
    <property type="match status" value="1"/>
</dbReference>
<keyword evidence="7 8" id="KW-0066">ATP synthesis</keyword>
<dbReference type="AlphaFoldDB" id="A0A291M1I5"/>
<dbReference type="Pfam" id="PF00213">
    <property type="entry name" value="OSCP"/>
    <property type="match status" value="1"/>
</dbReference>
<dbReference type="GO" id="GO:0045259">
    <property type="term" value="C:proton-transporting ATP synthase complex"/>
    <property type="evidence" value="ECO:0007669"/>
    <property type="project" value="UniProtKB-KW"/>
</dbReference>
<evidence type="ECO:0000256" key="3">
    <source>
        <dbReference type="ARBA" id="ARBA00022781"/>
    </source>
</evidence>
<evidence type="ECO:0000256" key="4">
    <source>
        <dbReference type="ARBA" id="ARBA00023065"/>
    </source>
</evidence>
<dbReference type="OrthoDB" id="9796185at2"/>
<keyword evidence="8" id="KW-1003">Cell membrane</keyword>
<dbReference type="HAMAP" id="MF_01416">
    <property type="entry name" value="ATP_synth_delta_bact"/>
    <property type="match status" value="1"/>
</dbReference>
<comment type="function">
    <text evidence="8">F(1)F(0) ATP synthase produces ATP from ADP in the presence of a proton or sodium gradient. F-type ATPases consist of two structural domains, F(1) containing the extramembraneous catalytic core and F(0) containing the membrane proton channel, linked together by a central stalk and a peripheral stalk. During catalysis, ATP synthesis in the catalytic domain of F(1) is coupled via a rotary mechanism of the central stalk subunits to proton translocation.</text>
</comment>
<name>A0A291M1I5_9RHOB</name>
<dbReference type="PRINTS" id="PR00125">
    <property type="entry name" value="ATPASEDELTA"/>
</dbReference>